<organism evidence="2 3">
    <name type="scientific">Peptidiphaga gingivicola</name>
    <dbReference type="NCBI Taxonomy" id="2741497"/>
    <lineage>
        <taxon>Bacteria</taxon>
        <taxon>Bacillati</taxon>
        <taxon>Actinomycetota</taxon>
        <taxon>Actinomycetes</taxon>
        <taxon>Actinomycetales</taxon>
        <taxon>Actinomycetaceae</taxon>
        <taxon>Peptidiphaga</taxon>
    </lineage>
</organism>
<accession>A0A179B5H9</accession>
<dbReference type="InterPro" id="IPR002575">
    <property type="entry name" value="Aminoglycoside_PTrfase"/>
</dbReference>
<dbReference type="GO" id="GO:0016740">
    <property type="term" value="F:transferase activity"/>
    <property type="evidence" value="ECO:0007669"/>
    <property type="project" value="UniProtKB-KW"/>
</dbReference>
<dbReference type="InterPro" id="IPR011009">
    <property type="entry name" value="Kinase-like_dom_sf"/>
</dbReference>
<dbReference type="RefSeq" id="WP_009199290.1">
    <property type="nucleotide sequence ID" value="NZ_LVZK01000001.1"/>
</dbReference>
<gene>
    <name evidence="2" type="ORF">A4H34_05060</name>
</gene>
<evidence type="ECO:0000259" key="1">
    <source>
        <dbReference type="Pfam" id="PF01636"/>
    </source>
</evidence>
<dbReference type="EMBL" id="LVZK01000001">
    <property type="protein sequence ID" value="OAP86503.1"/>
    <property type="molecule type" value="Genomic_DNA"/>
</dbReference>
<dbReference type="Pfam" id="PF01636">
    <property type="entry name" value="APH"/>
    <property type="match status" value="1"/>
</dbReference>
<keyword evidence="3" id="KW-1185">Reference proteome</keyword>
<evidence type="ECO:0000313" key="3">
    <source>
        <dbReference type="Proteomes" id="UP000078368"/>
    </source>
</evidence>
<comment type="caution">
    <text evidence="2">The sequence shown here is derived from an EMBL/GenBank/DDBJ whole genome shotgun (WGS) entry which is preliminary data.</text>
</comment>
<dbReference type="SUPFAM" id="SSF56112">
    <property type="entry name" value="Protein kinase-like (PK-like)"/>
    <property type="match status" value="1"/>
</dbReference>
<dbReference type="AlphaFoldDB" id="A0A179B5H9"/>
<dbReference type="Proteomes" id="UP000078368">
    <property type="component" value="Unassembled WGS sequence"/>
</dbReference>
<protein>
    <submittedName>
        <fullName evidence="2">Phosphotransferase</fullName>
    </submittedName>
</protein>
<dbReference type="OrthoDB" id="3837844at2"/>
<proteinExistence type="predicted"/>
<feature type="domain" description="Aminoglycoside phosphotransferase" evidence="1">
    <location>
        <begin position="167"/>
        <end position="333"/>
    </location>
</feature>
<sequence length="412" mass="44218">MSIPGKDREKADLALLIGSGAGEILRSALMNMGQPAVIRGWEVHSIHHRPGAGVTAGYSVTLDRILPNGAHMRVEEYLCASTARLSHPNTPGLVYVSKGDSTFSVWRYPADPELPALFLACSPEHMSALLGMPVSVELMSYRPTRRAVVRVRAANSVSYAKVARPPQVESLAKRHIMLSRAGIPAPPVLIHDVRGLLVIGAANGIPLSTAISRGMGRNAAPLLGSLTALLNALPREALSLSHRPAWADRSTHYAHAAGTALPEERARCEAVAHGIHELLASSDPGPLVPVHGDFYEANIFVSHDSSRVTGIIDVDSLGPGHRVDDWACLLGHMSVLPHLAPDSYPYVQDDLPIWRDACEHAVDPVALCARTAGVVLSLVAGAKRVDGAEWIDDALGRLSTAEAWLERAYRHR</sequence>
<dbReference type="STRING" id="1823756.A4H34_05060"/>
<evidence type="ECO:0000313" key="2">
    <source>
        <dbReference type="EMBL" id="OAP86503.1"/>
    </source>
</evidence>
<keyword evidence="2" id="KW-0808">Transferase</keyword>
<dbReference type="Gene3D" id="3.90.1200.10">
    <property type="match status" value="1"/>
</dbReference>
<reference evidence="2 3" key="1">
    <citation type="submission" date="2016-04" db="EMBL/GenBank/DDBJ databases">
        <title>Peptidophaga gingivicola gen. nov., sp. nov., isolated from human subgingival plaque.</title>
        <authorList>
            <person name="Beall C.J."/>
            <person name="Mokrzan E.M."/>
            <person name="Griffen A.L."/>
            <person name="Leys E.J."/>
        </authorList>
    </citation>
    <scope>NUCLEOTIDE SEQUENCE [LARGE SCALE GENOMIC DNA]</scope>
    <source>
        <strain evidence="2 3">BA112</strain>
    </source>
</reference>
<name>A0A179B5H9_9ACTO</name>